<feature type="region of interest" description="Disordered" evidence="20">
    <location>
        <begin position="24"/>
        <end position="60"/>
    </location>
</feature>
<evidence type="ECO:0000256" key="12">
    <source>
        <dbReference type="ARBA" id="ARBA00066509"/>
    </source>
</evidence>
<dbReference type="GO" id="GO:0006397">
    <property type="term" value="P:mRNA processing"/>
    <property type="evidence" value="ECO:0007669"/>
    <property type="project" value="UniProtKB-KW"/>
</dbReference>
<dbReference type="FunFam" id="3.30.70.580:FF:000002">
    <property type="entry name" value="tRNA pseudouridine synthase"/>
    <property type="match status" value="1"/>
</dbReference>
<feature type="compositionally biased region" description="Low complexity" evidence="20">
    <location>
        <begin position="470"/>
        <end position="479"/>
    </location>
</feature>
<evidence type="ECO:0000256" key="10">
    <source>
        <dbReference type="ARBA" id="ARBA00053709"/>
    </source>
</evidence>
<evidence type="ECO:0000313" key="22">
    <source>
        <dbReference type="Proteomes" id="UP000694844"/>
    </source>
</evidence>
<evidence type="ECO:0000259" key="21">
    <source>
        <dbReference type="Pfam" id="PF01416"/>
    </source>
</evidence>
<keyword evidence="4" id="KW-0507">mRNA processing</keyword>
<dbReference type="GO" id="GO:0160147">
    <property type="term" value="F:tRNA pseudouridine(38-40) synthase activity"/>
    <property type="evidence" value="ECO:0007669"/>
    <property type="project" value="UniProtKB-EC"/>
</dbReference>
<dbReference type="EC" id="5.4.99.12" evidence="12"/>
<evidence type="ECO:0000256" key="11">
    <source>
        <dbReference type="ARBA" id="ARBA00064589"/>
    </source>
</evidence>
<gene>
    <name evidence="23" type="primary">LOC111133504</name>
</gene>
<feature type="region of interest" description="Disordered" evidence="20">
    <location>
        <begin position="380"/>
        <end position="424"/>
    </location>
</feature>
<evidence type="ECO:0000256" key="18">
    <source>
        <dbReference type="PIRSR" id="PIRSR641708-1"/>
    </source>
</evidence>
<comment type="subcellular location">
    <subcellularLocation>
        <location evidence="2">Nucleus</location>
    </subcellularLocation>
</comment>
<evidence type="ECO:0000256" key="6">
    <source>
        <dbReference type="ARBA" id="ARBA00023235"/>
    </source>
</evidence>
<feature type="compositionally biased region" description="Basic and acidic residues" evidence="20">
    <location>
        <begin position="27"/>
        <end position="53"/>
    </location>
</feature>
<keyword evidence="5" id="KW-0819">tRNA processing</keyword>
<dbReference type="PANTHER" id="PTHR11142">
    <property type="entry name" value="PSEUDOURIDYLATE SYNTHASE"/>
    <property type="match status" value="1"/>
</dbReference>
<evidence type="ECO:0000256" key="16">
    <source>
        <dbReference type="ARBA" id="ARBA00080849"/>
    </source>
</evidence>
<evidence type="ECO:0000256" key="9">
    <source>
        <dbReference type="ARBA" id="ARBA00052184"/>
    </source>
</evidence>
<evidence type="ECO:0000256" key="13">
    <source>
        <dbReference type="ARBA" id="ARBA00068582"/>
    </source>
</evidence>
<comment type="similarity">
    <text evidence="3">Belongs to the tRNA pseudouridine synthase TruA family.</text>
</comment>
<evidence type="ECO:0000256" key="15">
    <source>
        <dbReference type="ARBA" id="ARBA00079087"/>
    </source>
</evidence>
<dbReference type="InterPro" id="IPR020097">
    <property type="entry name" value="PsdUridine_synth_TruA_a/b_dom"/>
</dbReference>
<dbReference type="AlphaFoldDB" id="A0A8B8EC21"/>
<dbReference type="Pfam" id="PF01416">
    <property type="entry name" value="PseudoU_synth_1"/>
    <property type="match status" value="1"/>
</dbReference>
<proteinExistence type="inferred from homology"/>
<comment type="catalytic activity">
    <reaction evidence="8">
        <text>a uridine in tRNA = a pseudouridine in tRNA</text>
        <dbReference type="Rhea" id="RHEA:54572"/>
        <dbReference type="Rhea" id="RHEA-COMP:13339"/>
        <dbReference type="Rhea" id="RHEA-COMP:13934"/>
        <dbReference type="ChEBI" id="CHEBI:65314"/>
        <dbReference type="ChEBI" id="CHEBI:65315"/>
    </reaction>
</comment>
<dbReference type="GO" id="GO:0005634">
    <property type="term" value="C:nucleus"/>
    <property type="evidence" value="ECO:0007669"/>
    <property type="project" value="UniProtKB-SubCell"/>
</dbReference>
<feature type="binding site" evidence="19">
    <location>
        <position position="180"/>
    </location>
    <ligand>
        <name>substrate</name>
    </ligand>
</feature>
<dbReference type="Gene3D" id="3.30.70.660">
    <property type="entry name" value="Pseudouridine synthase I, catalytic domain, C-terminal subdomain"/>
    <property type="match status" value="1"/>
</dbReference>
<dbReference type="Gene3D" id="3.30.70.580">
    <property type="entry name" value="Pseudouridine synthase I, catalytic domain, N-terminal subdomain"/>
    <property type="match status" value="1"/>
</dbReference>
<keyword evidence="7" id="KW-0539">Nucleus</keyword>
<dbReference type="InterPro" id="IPR041708">
    <property type="entry name" value="PUS1/PUS2-like"/>
</dbReference>
<evidence type="ECO:0000256" key="2">
    <source>
        <dbReference type="ARBA" id="ARBA00004123"/>
    </source>
</evidence>
<comment type="function">
    <text evidence="10">Pseudouridylate synthase that catalyzes pseudouridylation of tRNAs and mRNAs. Acts on positions 27/28 in the anticodon stem and also positions 34 and 36 in the anticodon of an intron containing tRNA. Also catalyzes pseudouridylation of mRNAs: mediates pseudouridylation of mRNAs with the consensus sequence 5'-UGUAG-3'. Acts as a regulator of pre-mRNA splicing by mediating pseudouridylation of pre-mRNAs at locations associated with alternatively spliced regions. Pseudouridylation of pre-mRNAs near splice sites directly regulates mRNA splicing and mRNA 3'-end processing. Involved in regulation of nuclear receptor activity through pseudouridylation of SRA1 mRNA.</text>
</comment>
<evidence type="ECO:0000256" key="14">
    <source>
        <dbReference type="ARBA" id="ARBA00075153"/>
    </source>
</evidence>
<dbReference type="Proteomes" id="UP000694844">
    <property type="component" value="Chromosome 5"/>
</dbReference>
<evidence type="ECO:0000256" key="8">
    <source>
        <dbReference type="ARBA" id="ARBA00036943"/>
    </source>
</evidence>
<dbReference type="RefSeq" id="XP_022337665.1">
    <property type="nucleotide sequence ID" value="XM_022481957.1"/>
</dbReference>
<feature type="compositionally biased region" description="Basic and acidic residues" evidence="20">
    <location>
        <begin position="407"/>
        <end position="419"/>
    </location>
</feature>
<dbReference type="InterPro" id="IPR020103">
    <property type="entry name" value="PsdUridine_synth_cat_dom_sf"/>
</dbReference>
<dbReference type="InterPro" id="IPR020094">
    <property type="entry name" value="TruA/RsuA/RluB/E/F_N"/>
</dbReference>
<dbReference type="FunFam" id="3.30.70.660:FF:000002">
    <property type="entry name" value="tRNA pseudouridine synthase"/>
    <property type="match status" value="1"/>
</dbReference>
<evidence type="ECO:0000256" key="3">
    <source>
        <dbReference type="ARBA" id="ARBA00009375"/>
    </source>
</evidence>
<evidence type="ECO:0000256" key="7">
    <source>
        <dbReference type="ARBA" id="ARBA00023242"/>
    </source>
</evidence>
<name>A0A8B8EC21_CRAVI</name>
<dbReference type="GO" id="GO:0031119">
    <property type="term" value="P:tRNA pseudouridine synthesis"/>
    <property type="evidence" value="ECO:0007669"/>
    <property type="project" value="InterPro"/>
</dbReference>
<feature type="domain" description="Pseudouridine synthase I TruA alpha/beta" evidence="21">
    <location>
        <begin position="214"/>
        <end position="318"/>
    </location>
</feature>
<dbReference type="PANTHER" id="PTHR11142:SF4">
    <property type="entry name" value="PSEUDOURIDYLATE SYNTHASE 1 HOMOLOG"/>
    <property type="match status" value="1"/>
</dbReference>
<dbReference type="InterPro" id="IPR001406">
    <property type="entry name" value="PsdUridine_synth_TruA"/>
</dbReference>
<feature type="region of interest" description="Disordered" evidence="20">
    <location>
        <begin position="470"/>
        <end position="490"/>
    </location>
</feature>
<dbReference type="NCBIfam" id="TIGR00071">
    <property type="entry name" value="hisT_truA"/>
    <property type="match status" value="1"/>
</dbReference>
<comment type="subunit">
    <text evidence="11">Monomer. Forms a complex with RARG and the SRA1 RNA in the nucleus.</text>
</comment>
<accession>A0A8B8EC21</accession>
<evidence type="ECO:0000256" key="4">
    <source>
        <dbReference type="ARBA" id="ARBA00022664"/>
    </source>
</evidence>
<dbReference type="KEGG" id="cvn:111133504"/>
<protein>
    <recommendedName>
        <fullName evidence="13">Pseudouridylate synthase 1 homolog</fullName>
        <ecNumber evidence="12">5.4.99.12</ecNumber>
    </recommendedName>
    <alternativeName>
        <fullName evidence="14">tRNA pseudouridine synthase 1</fullName>
    </alternativeName>
    <alternativeName>
        <fullName evidence="17">tRNA pseudouridine(38-40) synthase</fullName>
    </alternativeName>
    <alternativeName>
        <fullName evidence="15">tRNA pseudouridylate synthase I</fullName>
    </alternativeName>
    <alternativeName>
        <fullName evidence="16">tRNA-uridine isomerase I</fullName>
    </alternativeName>
</protein>
<evidence type="ECO:0000256" key="17">
    <source>
        <dbReference type="ARBA" id="ARBA00081344"/>
    </source>
</evidence>
<evidence type="ECO:0000256" key="5">
    <source>
        <dbReference type="ARBA" id="ARBA00022694"/>
    </source>
</evidence>
<feature type="active site" description="Nucleophile" evidence="18">
    <location>
        <position position="124"/>
    </location>
</feature>
<comment type="catalytic activity">
    <reaction evidence="9">
        <text>uridine(38/39/40) in tRNA = pseudouridine(38/39/40) in tRNA</text>
        <dbReference type="Rhea" id="RHEA:22376"/>
        <dbReference type="Rhea" id="RHEA-COMP:10085"/>
        <dbReference type="Rhea" id="RHEA-COMP:10087"/>
        <dbReference type="ChEBI" id="CHEBI:65314"/>
        <dbReference type="ChEBI" id="CHEBI:65315"/>
        <dbReference type="EC" id="5.4.99.12"/>
    </reaction>
</comment>
<dbReference type="GO" id="GO:0003723">
    <property type="term" value="F:RNA binding"/>
    <property type="evidence" value="ECO:0007669"/>
    <property type="project" value="InterPro"/>
</dbReference>
<dbReference type="SUPFAM" id="SSF55120">
    <property type="entry name" value="Pseudouridine synthase"/>
    <property type="match status" value="1"/>
</dbReference>
<keyword evidence="6" id="KW-0413">Isomerase</keyword>
<evidence type="ECO:0000313" key="23">
    <source>
        <dbReference type="RefSeq" id="XP_022337665.1"/>
    </source>
</evidence>
<comment type="catalytic activity">
    <reaction evidence="1">
        <text>a uridine in mRNA = a pseudouridine in mRNA</text>
        <dbReference type="Rhea" id="RHEA:56644"/>
        <dbReference type="Rhea" id="RHEA-COMP:14658"/>
        <dbReference type="Rhea" id="RHEA-COMP:14659"/>
        <dbReference type="ChEBI" id="CHEBI:65314"/>
        <dbReference type="ChEBI" id="CHEBI:65315"/>
    </reaction>
</comment>
<dbReference type="GeneID" id="111133504"/>
<evidence type="ECO:0000256" key="20">
    <source>
        <dbReference type="SAM" id="MobiDB-lite"/>
    </source>
</evidence>
<dbReference type="InterPro" id="IPR020095">
    <property type="entry name" value="PsdUridine_synth_TruA_C"/>
</dbReference>
<keyword evidence="22" id="KW-1185">Reference proteome</keyword>
<sequence length="490" mass="55665">MIKRTIQRLHNSIAAIMSNLPAPSPDCLKRKTEDQKDDAEFVPKKSKTIKKEPVPQMQGNPNAKRKVAVLIAYNGKGYHGIQRNPPYPSIEEEILKALLALKAITQEHYDKPSSIGFQRAARTDKHVSAASNILSLKMVTNIENFLDEVNAILPNQIKIFGFKRTTKGFDCKTQCTGRTYMYVLPTYALAPVETVVTDQYRVTDEVLARVNEILKLYIGTHNFHNFTSGIKPTERRAYRYIISFECGKPFVREGLEFVTCKVRGQSFMLHHIRKMIGLMIAIVKGYCKDDVLQLSWGPEKVDVPKAPGLGLLLDELYFDGYNKKWGRDGLHEPIEWSDYEEELEKFKEEYILPEIYKGEKKDRVMWDWLKTLHMHSFDVESKNTRRHRNQSPDSGENTLDAGDEVEAQEKVLKPPKTDSESTEDLVSIAEQGELTKETVSANSTEKIRGALESGCTKTMGDNSVLDSEVGQEVQEVNQESASECQKLGQR</sequence>
<reference evidence="23" key="1">
    <citation type="submission" date="2025-08" db="UniProtKB">
        <authorList>
            <consortium name="RefSeq"/>
        </authorList>
    </citation>
    <scope>IDENTIFICATION</scope>
    <source>
        <tissue evidence="23">Whole sample</tissue>
    </source>
</reference>
<dbReference type="GO" id="GO:1990481">
    <property type="term" value="P:mRNA pseudouridine synthesis"/>
    <property type="evidence" value="ECO:0007669"/>
    <property type="project" value="TreeGrafter"/>
</dbReference>
<evidence type="ECO:0000256" key="1">
    <source>
        <dbReference type="ARBA" id="ARBA00001166"/>
    </source>
</evidence>
<dbReference type="CDD" id="cd02568">
    <property type="entry name" value="PseudoU_synth_PUS1_PUS2"/>
    <property type="match status" value="1"/>
</dbReference>
<dbReference type="OrthoDB" id="10256309at2759"/>
<evidence type="ECO:0000256" key="19">
    <source>
        <dbReference type="PIRSR" id="PIRSR641708-2"/>
    </source>
</evidence>
<organism evidence="22 23">
    <name type="scientific">Crassostrea virginica</name>
    <name type="common">Eastern oyster</name>
    <dbReference type="NCBI Taxonomy" id="6565"/>
    <lineage>
        <taxon>Eukaryota</taxon>
        <taxon>Metazoa</taxon>
        <taxon>Spiralia</taxon>
        <taxon>Lophotrochozoa</taxon>
        <taxon>Mollusca</taxon>
        <taxon>Bivalvia</taxon>
        <taxon>Autobranchia</taxon>
        <taxon>Pteriomorphia</taxon>
        <taxon>Ostreida</taxon>
        <taxon>Ostreoidea</taxon>
        <taxon>Ostreidae</taxon>
        <taxon>Crassostrea</taxon>
    </lineage>
</organism>